<dbReference type="SMART" id="SM00042">
    <property type="entry name" value="CUB"/>
    <property type="match status" value="2"/>
</dbReference>
<dbReference type="SMART" id="SM00192">
    <property type="entry name" value="LDLa"/>
    <property type="match status" value="2"/>
</dbReference>
<evidence type="ECO:0000256" key="2">
    <source>
        <dbReference type="PROSITE-ProRule" id="PRU00124"/>
    </source>
</evidence>
<dbReference type="eggNOG" id="KOG1215">
    <property type="taxonomic scope" value="Eukaryota"/>
</dbReference>
<dbReference type="InParanoid" id="C3Z559"/>
<dbReference type="PROSITE" id="PS01209">
    <property type="entry name" value="LDLRA_1"/>
    <property type="match status" value="1"/>
</dbReference>
<dbReference type="AlphaFoldDB" id="C3Z559"/>
<dbReference type="InterPro" id="IPR042333">
    <property type="entry name" value="LRAD2/Mig-13-like"/>
</dbReference>
<evidence type="ECO:0000256" key="4">
    <source>
        <dbReference type="SAM" id="Phobius"/>
    </source>
</evidence>
<keyword evidence="1 2" id="KW-1015">Disulfide bond</keyword>
<dbReference type="Gene3D" id="4.10.400.10">
    <property type="entry name" value="Low-density Lipoprotein Receptor"/>
    <property type="match status" value="1"/>
</dbReference>
<dbReference type="SUPFAM" id="SSF49854">
    <property type="entry name" value="Spermadhesin, CUB domain"/>
    <property type="match status" value="2"/>
</dbReference>
<dbReference type="PROSITE" id="PS50068">
    <property type="entry name" value="LDLRA_2"/>
    <property type="match status" value="1"/>
</dbReference>
<keyword evidence="4" id="KW-0812">Transmembrane</keyword>
<organism>
    <name type="scientific">Branchiostoma floridae</name>
    <name type="common">Florida lancelet</name>
    <name type="synonym">Amphioxus</name>
    <dbReference type="NCBI Taxonomy" id="7739"/>
    <lineage>
        <taxon>Eukaryota</taxon>
        <taxon>Metazoa</taxon>
        <taxon>Chordata</taxon>
        <taxon>Cephalochordata</taxon>
        <taxon>Leptocardii</taxon>
        <taxon>Amphioxiformes</taxon>
        <taxon>Branchiostomatidae</taxon>
        <taxon>Branchiostoma</taxon>
    </lineage>
</organism>
<dbReference type="Pfam" id="PF00057">
    <property type="entry name" value="Ldl_recept_a"/>
    <property type="match status" value="1"/>
</dbReference>
<feature type="transmembrane region" description="Helical" evidence="4">
    <location>
        <begin position="397"/>
        <end position="420"/>
    </location>
</feature>
<evidence type="ECO:0000256" key="1">
    <source>
        <dbReference type="ARBA" id="ARBA00023157"/>
    </source>
</evidence>
<reference evidence="7" key="1">
    <citation type="journal article" date="2008" name="Nature">
        <title>The amphioxus genome and the evolution of the chordate karyotype.</title>
        <authorList>
            <consortium name="US DOE Joint Genome Institute (JGI-PGF)"/>
            <person name="Putnam N.H."/>
            <person name="Butts T."/>
            <person name="Ferrier D.E.K."/>
            <person name="Furlong R.F."/>
            <person name="Hellsten U."/>
            <person name="Kawashima T."/>
            <person name="Robinson-Rechavi M."/>
            <person name="Shoguchi E."/>
            <person name="Terry A."/>
            <person name="Yu J.-K."/>
            <person name="Benito-Gutierrez E.L."/>
            <person name="Dubchak I."/>
            <person name="Garcia-Fernandez J."/>
            <person name="Gibson-Brown J.J."/>
            <person name="Grigoriev I.V."/>
            <person name="Horton A.C."/>
            <person name="de Jong P.J."/>
            <person name="Jurka J."/>
            <person name="Kapitonov V.V."/>
            <person name="Kohara Y."/>
            <person name="Kuroki Y."/>
            <person name="Lindquist E."/>
            <person name="Lucas S."/>
            <person name="Osoegawa K."/>
            <person name="Pennacchio L.A."/>
            <person name="Salamov A.A."/>
            <person name="Satou Y."/>
            <person name="Sauka-Spengler T."/>
            <person name="Schmutz J."/>
            <person name="Shin-I T."/>
            <person name="Toyoda A."/>
            <person name="Bronner-Fraser M."/>
            <person name="Fujiyama A."/>
            <person name="Holland L.Z."/>
            <person name="Holland P.W.H."/>
            <person name="Satoh N."/>
            <person name="Rokhsar D.S."/>
        </authorList>
    </citation>
    <scope>NUCLEOTIDE SEQUENCE [LARGE SCALE GENOMIC DNA]</scope>
    <source>
        <strain evidence="7">S238N-H82</strain>
        <tissue evidence="7">Testes</tissue>
    </source>
</reference>
<feature type="disulfide bond" evidence="2">
    <location>
        <begin position="361"/>
        <end position="376"/>
    </location>
</feature>
<dbReference type="PANTHER" id="PTHR24652:SF69">
    <property type="entry name" value="CUB DOMAIN-CONTAINING PROTEIN"/>
    <property type="match status" value="1"/>
</dbReference>
<evidence type="ECO:0000259" key="6">
    <source>
        <dbReference type="PROSITE" id="PS01180"/>
    </source>
</evidence>
<dbReference type="Pfam" id="PF00431">
    <property type="entry name" value="CUB"/>
    <property type="match status" value="1"/>
</dbReference>
<feature type="domain" description="CUB" evidence="6">
    <location>
        <begin position="220"/>
        <end position="342"/>
    </location>
</feature>
<keyword evidence="4" id="KW-0472">Membrane</keyword>
<comment type="caution">
    <text evidence="2">Lacks conserved residue(s) required for the propagation of feature annotation.</text>
</comment>
<dbReference type="InterPro" id="IPR035914">
    <property type="entry name" value="Sperma_CUB_dom_sf"/>
</dbReference>
<dbReference type="CDD" id="cd00112">
    <property type="entry name" value="LDLa"/>
    <property type="match status" value="1"/>
</dbReference>
<dbReference type="CDD" id="cd00041">
    <property type="entry name" value="CUB"/>
    <property type="match status" value="2"/>
</dbReference>
<proteinExistence type="predicted"/>
<feature type="domain" description="CUB" evidence="6">
    <location>
        <begin position="33"/>
        <end position="149"/>
    </location>
</feature>
<dbReference type="PANTHER" id="PTHR24652">
    <property type="entry name" value="LOW-DENSITY LIPOPROTEIN RECEPTOR CLASS A DOMAIN-CONTAINING PROTEIN 2"/>
    <property type="match status" value="1"/>
</dbReference>
<feature type="compositionally biased region" description="Polar residues" evidence="3">
    <location>
        <begin position="436"/>
        <end position="451"/>
    </location>
</feature>
<protein>
    <recommendedName>
        <fullName evidence="6">CUB domain-containing protein</fullName>
    </recommendedName>
</protein>
<dbReference type="InterPro" id="IPR000859">
    <property type="entry name" value="CUB_dom"/>
</dbReference>
<evidence type="ECO:0000256" key="5">
    <source>
        <dbReference type="SAM" id="SignalP"/>
    </source>
</evidence>
<keyword evidence="4" id="KW-1133">Transmembrane helix</keyword>
<feature type="signal peptide" evidence="5">
    <location>
        <begin position="1"/>
        <end position="21"/>
    </location>
</feature>
<dbReference type="SUPFAM" id="SSF57424">
    <property type="entry name" value="LDL receptor-like module"/>
    <property type="match status" value="2"/>
</dbReference>
<evidence type="ECO:0000313" key="7">
    <source>
        <dbReference type="EMBL" id="EEN52416.1"/>
    </source>
</evidence>
<dbReference type="InterPro" id="IPR023415">
    <property type="entry name" value="LDLR_class-A_CS"/>
</dbReference>
<dbReference type="PROSITE" id="PS01180">
    <property type="entry name" value="CUB"/>
    <property type="match status" value="2"/>
</dbReference>
<evidence type="ECO:0000256" key="3">
    <source>
        <dbReference type="SAM" id="MobiDB-lite"/>
    </source>
</evidence>
<dbReference type="InterPro" id="IPR002172">
    <property type="entry name" value="LDrepeatLR_classA_rpt"/>
</dbReference>
<keyword evidence="5" id="KW-0732">Signal</keyword>
<dbReference type="InterPro" id="IPR036055">
    <property type="entry name" value="LDL_receptor-like_sf"/>
</dbReference>
<gene>
    <name evidence="7" type="ORF">BRAFLDRAFT_121252</name>
</gene>
<name>C3Z559_BRAFL</name>
<dbReference type="EMBL" id="GG666582">
    <property type="protein sequence ID" value="EEN52416.1"/>
    <property type="molecule type" value="Genomic_DNA"/>
</dbReference>
<dbReference type="Gene3D" id="2.60.120.290">
    <property type="entry name" value="Spermadhesin, CUB domain"/>
    <property type="match status" value="2"/>
</dbReference>
<accession>C3Z559</accession>
<feature type="chain" id="PRO_5002935989" description="CUB domain-containing protein" evidence="5">
    <location>
        <begin position="22"/>
        <end position="550"/>
    </location>
</feature>
<feature type="region of interest" description="Disordered" evidence="3">
    <location>
        <begin position="430"/>
        <end position="464"/>
    </location>
</feature>
<sequence length="550" mass="59624">MGTSVAFLFFTLAVLWTGVSSQYVYQTIGMYGNDDQLLTLEDAGYISWTQYNYRYDDDQDFRVHFQAPVGKKILLKFYDINIERGDNCQFDRLEICEGQVDSCVFPRIVCGTSGADFVSESNVITIRFKSDSSVEGHFKLMYTVFSYASIGSTCSTGECMCSNGRCINAMLQGDGVNNCGSDQVSDASICYDAGYIYTPQTTVMPMFPTDYSNFYMSEHCGDSVYLGYSGYIQWDRHGYNWNSQSCWANFHPPPGLKVLLQFVDVDMEGNYPSCSFDSLRVFSRPLAYGNATTANADTKICDDDDVSPYIGTSFGLMLQTDSTVSGSYKILYTVFRASYYCNSDEFRCAGRQVCMSSSVRCDSHDNCGDNSDEDLCPSYAPPPEAEVSSSSSVSTGVVIGAVVGALAVLFLVAALVGVICHCSKRQARTPAAARSPNPTGTPLYPTGQQAPYPTGAPPYPNTASPYPAAGVPPYPTAAPGNNYTYPTVFINQGTANTAGPAFVTQGVANSGFEPPPPYSYPPPGFSSPPAANGQNNQQEAVQMAACNGYF</sequence>